<dbReference type="EnsemblBacteria" id="ABF42425">
    <property type="protein sequence ID" value="ABF42425"/>
    <property type="gene ID" value="Acid345_3424"/>
</dbReference>
<dbReference type="PANTHER" id="PTHR36924">
    <property type="entry name" value="ANTITOXIN HIGA-1"/>
    <property type="match status" value="1"/>
</dbReference>
<dbReference type="Gene3D" id="1.10.260.40">
    <property type="entry name" value="lambda repressor-like DNA-binding domains"/>
    <property type="match status" value="1"/>
</dbReference>
<dbReference type="NCBIfam" id="TIGR02607">
    <property type="entry name" value="antidote_HigA"/>
    <property type="match status" value="1"/>
</dbReference>
<evidence type="ECO:0000256" key="1">
    <source>
        <dbReference type="ARBA" id="ARBA00023125"/>
    </source>
</evidence>
<gene>
    <name evidence="3" type="ordered locus">Acid345_3424</name>
</gene>
<sequence>MAGKKPWAIHPGELLREEFMRPLGLTSYRLAKELHVPLPRINDLVREHRAMTADTALRLEKYFGMPARFWMNVQVDYDIRTAAKKADVSKIKPRKAAA</sequence>
<dbReference type="InterPro" id="IPR001387">
    <property type="entry name" value="Cro/C1-type_HTH"/>
</dbReference>
<dbReference type="CDD" id="cd00093">
    <property type="entry name" value="HTH_XRE"/>
    <property type="match status" value="1"/>
</dbReference>
<name>Q1IL25_KORVE</name>
<dbReference type="KEGG" id="aba:Acid345_3424"/>
<dbReference type="Pfam" id="PF01381">
    <property type="entry name" value="HTH_3"/>
    <property type="match status" value="1"/>
</dbReference>
<dbReference type="Proteomes" id="UP000002432">
    <property type="component" value="Chromosome"/>
</dbReference>
<feature type="domain" description="HTH cro/C1-type" evidence="2">
    <location>
        <begin position="23"/>
        <end position="70"/>
    </location>
</feature>
<evidence type="ECO:0000313" key="3">
    <source>
        <dbReference type="EMBL" id="ABF42425.1"/>
    </source>
</evidence>
<dbReference type="HOGENOM" id="CLU_140230_5_1_0"/>
<dbReference type="SUPFAM" id="SSF47413">
    <property type="entry name" value="lambda repressor-like DNA-binding domains"/>
    <property type="match status" value="1"/>
</dbReference>
<dbReference type="AlphaFoldDB" id="Q1IL25"/>
<dbReference type="InterPro" id="IPR010982">
    <property type="entry name" value="Lambda_DNA-bd_dom_sf"/>
</dbReference>
<dbReference type="PANTHER" id="PTHR36924:SF1">
    <property type="entry name" value="ANTITOXIN HIGA-1"/>
    <property type="match status" value="1"/>
</dbReference>
<keyword evidence="1" id="KW-0238">DNA-binding</keyword>
<dbReference type="GO" id="GO:0003677">
    <property type="term" value="F:DNA binding"/>
    <property type="evidence" value="ECO:0007669"/>
    <property type="project" value="UniProtKB-KW"/>
</dbReference>
<dbReference type="STRING" id="204669.Acid345_3424"/>
<evidence type="ECO:0000313" key="4">
    <source>
        <dbReference type="Proteomes" id="UP000002432"/>
    </source>
</evidence>
<dbReference type="RefSeq" id="WP_011524224.1">
    <property type="nucleotide sequence ID" value="NC_008009.1"/>
</dbReference>
<keyword evidence="4" id="KW-1185">Reference proteome</keyword>
<organism evidence="3 4">
    <name type="scientific">Koribacter versatilis (strain Ellin345)</name>
    <dbReference type="NCBI Taxonomy" id="204669"/>
    <lineage>
        <taxon>Bacteria</taxon>
        <taxon>Pseudomonadati</taxon>
        <taxon>Acidobacteriota</taxon>
        <taxon>Terriglobia</taxon>
        <taxon>Terriglobales</taxon>
        <taxon>Candidatus Korobacteraceae</taxon>
        <taxon>Candidatus Korobacter</taxon>
    </lineage>
</organism>
<dbReference type="eggNOG" id="COG3093">
    <property type="taxonomic scope" value="Bacteria"/>
</dbReference>
<dbReference type="EMBL" id="CP000360">
    <property type="protein sequence ID" value="ABF42425.1"/>
    <property type="molecule type" value="Genomic_DNA"/>
</dbReference>
<dbReference type="InterPro" id="IPR013430">
    <property type="entry name" value="Toxin_antidote_HigA"/>
</dbReference>
<dbReference type="PROSITE" id="PS50943">
    <property type="entry name" value="HTH_CROC1"/>
    <property type="match status" value="1"/>
</dbReference>
<dbReference type="OrthoDB" id="9798100at2"/>
<evidence type="ECO:0000259" key="2">
    <source>
        <dbReference type="PROSITE" id="PS50943"/>
    </source>
</evidence>
<reference evidence="3 4" key="1">
    <citation type="journal article" date="2009" name="Appl. Environ. Microbiol.">
        <title>Three genomes from the phylum Acidobacteria provide insight into the lifestyles of these microorganisms in soils.</title>
        <authorList>
            <person name="Ward N.L."/>
            <person name="Challacombe J.F."/>
            <person name="Janssen P.H."/>
            <person name="Henrissat B."/>
            <person name="Coutinho P.M."/>
            <person name="Wu M."/>
            <person name="Xie G."/>
            <person name="Haft D.H."/>
            <person name="Sait M."/>
            <person name="Badger J."/>
            <person name="Barabote R.D."/>
            <person name="Bradley B."/>
            <person name="Brettin T.S."/>
            <person name="Brinkac L.M."/>
            <person name="Bruce D."/>
            <person name="Creasy T."/>
            <person name="Daugherty S.C."/>
            <person name="Davidsen T.M."/>
            <person name="DeBoy R.T."/>
            <person name="Detter J.C."/>
            <person name="Dodson R.J."/>
            <person name="Durkin A.S."/>
            <person name="Ganapathy A."/>
            <person name="Gwinn-Giglio M."/>
            <person name="Han C.S."/>
            <person name="Khouri H."/>
            <person name="Kiss H."/>
            <person name="Kothari S.P."/>
            <person name="Madupu R."/>
            <person name="Nelson K.E."/>
            <person name="Nelson W.C."/>
            <person name="Paulsen I."/>
            <person name="Penn K."/>
            <person name="Ren Q."/>
            <person name="Rosovitz M.J."/>
            <person name="Selengut J.D."/>
            <person name="Shrivastava S."/>
            <person name="Sullivan S.A."/>
            <person name="Tapia R."/>
            <person name="Thompson L.S."/>
            <person name="Watkins K.L."/>
            <person name="Yang Q."/>
            <person name="Yu C."/>
            <person name="Zafar N."/>
            <person name="Zhou L."/>
            <person name="Kuske C.R."/>
        </authorList>
    </citation>
    <scope>NUCLEOTIDE SEQUENCE [LARGE SCALE GENOMIC DNA]</scope>
    <source>
        <strain evidence="3 4">Ellin345</strain>
    </source>
</reference>
<protein>
    <submittedName>
        <fullName evidence="3">Plasmid maintenance system antidote protein, XRE family</fullName>
    </submittedName>
</protein>
<accession>Q1IL25</accession>
<proteinExistence type="predicted"/>